<gene>
    <name evidence="1" type="ORF">X777_08420</name>
</gene>
<sequence length="85" mass="9762">MKNALYKCTVHHNCRLARIQRARGDQSYLLNCRLSCPRLPTWRKVLARFTRFAELGSSTAGGMINPKDFATFVRSRVSISKTLFK</sequence>
<evidence type="ECO:0000313" key="2">
    <source>
        <dbReference type="Proteomes" id="UP000053097"/>
    </source>
</evidence>
<organism evidence="1 2">
    <name type="scientific">Ooceraea biroi</name>
    <name type="common">Clonal raider ant</name>
    <name type="synonym">Cerapachys biroi</name>
    <dbReference type="NCBI Taxonomy" id="2015173"/>
    <lineage>
        <taxon>Eukaryota</taxon>
        <taxon>Metazoa</taxon>
        <taxon>Ecdysozoa</taxon>
        <taxon>Arthropoda</taxon>
        <taxon>Hexapoda</taxon>
        <taxon>Insecta</taxon>
        <taxon>Pterygota</taxon>
        <taxon>Neoptera</taxon>
        <taxon>Endopterygota</taxon>
        <taxon>Hymenoptera</taxon>
        <taxon>Apocrita</taxon>
        <taxon>Aculeata</taxon>
        <taxon>Formicoidea</taxon>
        <taxon>Formicidae</taxon>
        <taxon>Dorylinae</taxon>
        <taxon>Ooceraea</taxon>
    </lineage>
</organism>
<dbReference type="EMBL" id="KK107063">
    <property type="protein sequence ID" value="EZA61208.1"/>
    <property type="molecule type" value="Genomic_DNA"/>
</dbReference>
<accession>A0A026WZF7</accession>
<name>A0A026WZF7_OOCBI</name>
<proteinExistence type="predicted"/>
<evidence type="ECO:0000313" key="1">
    <source>
        <dbReference type="EMBL" id="EZA61208.1"/>
    </source>
</evidence>
<reference evidence="1 2" key="1">
    <citation type="journal article" date="2014" name="Curr. Biol.">
        <title>The genome of the clonal raider ant Cerapachys biroi.</title>
        <authorList>
            <person name="Oxley P.R."/>
            <person name="Ji L."/>
            <person name="Fetter-Pruneda I."/>
            <person name="McKenzie S.K."/>
            <person name="Li C."/>
            <person name="Hu H."/>
            <person name="Zhang G."/>
            <person name="Kronauer D.J."/>
        </authorList>
    </citation>
    <scope>NUCLEOTIDE SEQUENCE [LARGE SCALE GENOMIC DNA]</scope>
</reference>
<dbReference type="AlphaFoldDB" id="A0A026WZF7"/>
<dbReference type="Proteomes" id="UP000053097">
    <property type="component" value="Unassembled WGS sequence"/>
</dbReference>
<keyword evidence="2" id="KW-1185">Reference proteome</keyword>
<protein>
    <submittedName>
        <fullName evidence="1">Uncharacterized protein</fullName>
    </submittedName>
</protein>